<name>J6F4J5_TRIAS</name>
<dbReference type="RefSeq" id="XP_014181439.1">
    <property type="nucleotide sequence ID" value="XM_014325964.1"/>
</dbReference>
<evidence type="ECO:0000313" key="4">
    <source>
        <dbReference type="Proteomes" id="UP000002748"/>
    </source>
</evidence>
<evidence type="ECO:0000256" key="1">
    <source>
        <dbReference type="PIRSR" id="PIRSR613078-1"/>
    </source>
</evidence>
<dbReference type="CDD" id="cd07067">
    <property type="entry name" value="HP_PGM_like"/>
    <property type="match status" value="1"/>
</dbReference>
<evidence type="ECO:0000256" key="2">
    <source>
        <dbReference type="PIRSR" id="PIRSR613078-2"/>
    </source>
</evidence>
<proteinExistence type="predicted"/>
<dbReference type="SUPFAM" id="SSF53254">
    <property type="entry name" value="Phosphoglycerate mutase-like"/>
    <property type="match status" value="1"/>
</dbReference>
<dbReference type="Proteomes" id="UP000002748">
    <property type="component" value="Unassembled WGS sequence"/>
</dbReference>
<dbReference type="SMART" id="SM00855">
    <property type="entry name" value="PGAM"/>
    <property type="match status" value="1"/>
</dbReference>
<dbReference type="VEuPathDB" id="FungiDB:A1Q1_00649"/>
<dbReference type="EMBL" id="ALBS01000126">
    <property type="protein sequence ID" value="EJT50182.1"/>
    <property type="molecule type" value="Genomic_DNA"/>
</dbReference>
<evidence type="ECO:0000313" key="3">
    <source>
        <dbReference type="EMBL" id="EJT50182.1"/>
    </source>
</evidence>
<dbReference type="Gene3D" id="3.40.50.1240">
    <property type="entry name" value="Phosphoglycerate mutase-like"/>
    <property type="match status" value="1"/>
</dbReference>
<dbReference type="InterPro" id="IPR029033">
    <property type="entry name" value="His_PPase_superfam"/>
</dbReference>
<comment type="caution">
    <text evidence="3">The sequence shown here is derived from an EMBL/GenBank/DDBJ whole genome shotgun (WGS) entry which is preliminary data.</text>
</comment>
<accession>J6F4J5</accession>
<dbReference type="Pfam" id="PF00300">
    <property type="entry name" value="His_Phos_1"/>
    <property type="match status" value="1"/>
</dbReference>
<dbReference type="AlphaFoldDB" id="J6F4J5"/>
<gene>
    <name evidence="3" type="ORF">A1Q1_00649</name>
</gene>
<feature type="active site" description="Proton donor/acceptor" evidence="1">
    <location>
        <position position="103"/>
    </location>
</feature>
<dbReference type="GeneID" id="25984163"/>
<sequence>MTVQLGYERVASLARGRGVEIVPNVFYFLRHGQTPRNALKIFQAYDEPLSELGQKQAVDAAAALANEPVRSIVVSDAKRTLQTAEPSAKALGLTPTPTPLLKERHFGALVGTSSETIDWDCKPEGGETLDEFVQRSLSGVEFALNRSEDQEPTLIVAHGGNLLVLVNALGIPLDRSKFSNALPLKFTRVDGQWHITPLLAPSDPAHANMS</sequence>
<organism evidence="3 4">
    <name type="scientific">Trichosporon asahii var. asahii (strain ATCC 90039 / CBS 2479 / JCM 2466 / KCTC 7840 / NBRC 103889/ NCYC 2677 / UAMH 7654)</name>
    <name type="common">Yeast</name>
    <dbReference type="NCBI Taxonomy" id="1186058"/>
    <lineage>
        <taxon>Eukaryota</taxon>
        <taxon>Fungi</taxon>
        <taxon>Dikarya</taxon>
        <taxon>Basidiomycota</taxon>
        <taxon>Agaricomycotina</taxon>
        <taxon>Tremellomycetes</taxon>
        <taxon>Trichosporonales</taxon>
        <taxon>Trichosporonaceae</taxon>
        <taxon>Trichosporon</taxon>
    </lineage>
</organism>
<feature type="binding site" evidence="2">
    <location>
        <position position="79"/>
    </location>
    <ligand>
        <name>substrate</name>
    </ligand>
</feature>
<dbReference type="PANTHER" id="PTHR48100:SF1">
    <property type="entry name" value="HISTIDINE PHOSPHATASE FAMILY PROTEIN-RELATED"/>
    <property type="match status" value="1"/>
</dbReference>
<feature type="active site" description="Tele-phosphohistidine intermediate" evidence="1">
    <location>
        <position position="31"/>
    </location>
</feature>
<protein>
    <submittedName>
        <fullName evidence="3">Phosphoglycerate mutase</fullName>
    </submittedName>
</protein>
<dbReference type="GO" id="GO:0016791">
    <property type="term" value="F:phosphatase activity"/>
    <property type="evidence" value="ECO:0007669"/>
    <property type="project" value="TreeGrafter"/>
</dbReference>
<dbReference type="GO" id="GO:0005737">
    <property type="term" value="C:cytoplasm"/>
    <property type="evidence" value="ECO:0007669"/>
    <property type="project" value="TreeGrafter"/>
</dbReference>
<dbReference type="InterPro" id="IPR050275">
    <property type="entry name" value="PGM_Phosphatase"/>
</dbReference>
<dbReference type="HOGENOM" id="CLU_033323_9_4_1"/>
<feature type="binding site" evidence="2">
    <location>
        <begin position="30"/>
        <end position="37"/>
    </location>
    <ligand>
        <name>substrate</name>
    </ligand>
</feature>
<dbReference type="InterPro" id="IPR013078">
    <property type="entry name" value="His_Pase_superF_clade-1"/>
</dbReference>
<reference evidence="3 4" key="1">
    <citation type="journal article" date="2012" name="Eukaryot. Cell">
        <title>Draft genome sequence of CBS 2479, the standard type strain of Trichosporon asahii.</title>
        <authorList>
            <person name="Yang R.Y."/>
            <person name="Li H.T."/>
            <person name="Zhu H."/>
            <person name="Zhou G.P."/>
            <person name="Wang M."/>
            <person name="Wang L."/>
        </authorList>
    </citation>
    <scope>NUCLEOTIDE SEQUENCE [LARGE SCALE GENOMIC DNA]</scope>
    <source>
        <strain evidence="4">ATCC 90039 / CBS 2479 / JCM 2466 / KCTC 7840 / NCYC 2677 / UAMH 7654</strain>
    </source>
</reference>
<dbReference type="PANTHER" id="PTHR48100">
    <property type="entry name" value="BROAD-SPECIFICITY PHOSPHATASE YOR283W-RELATED"/>
    <property type="match status" value="1"/>
</dbReference>
<dbReference type="KEGG" id="tasa:A1Q1_00649"/>